<dbReference type="PANTHER" id="PTHR12760">
    <property type="entry name" value="TETRATRICOPEPTIDE REPEAT PROTEIN"/>
    <property type="match status" value="1"/>
</dbReference>
<evidence type="ECO:0000313" key="6">
    <source>
        <dbReference type="EMBL" id="CAG9854674.1"/>
    </source>
</evidence>
<evidence type="ECO:0000256" key="2">
    <source>
        <dbReference type="ARBA" id="ARBA00022737"/>
    </source>
</evidence>
<evidence type="ECO:0000313" key="7">
    <source>
        <dbReference type="Proteomes" id="UP001153712"/>
    </source>
</evidence>
<keyword evidence="4" id="KW-0472">Membrane</keyword>
<comment type="similarity">
    <text evidence="1 4">Belongs to the EMC2 family.</text>
</comment>
<keyword evidence="3" id="KW-0802">TPR repeat</keyword>
<evidence type="ECO:0000256" key="1">
    <source>
        <dbReference type="ARBA" id="ARBA00010361"/>
    </source>
</evidence>
<dbReference type="EMBL" id="OU900094">
    <property type="protein sequence ID" value="CAG9854674.1"/>
    <property type="molecule type" value="Genomic_DNA"/>
</dbReference>
<proteinExistence type="inferred from homology"/>
<comment type="subunit">
    <text evidence="4">Component of the ER membrane protein complex (EMC).</text>
</comment>
<dbReference type="Proteomes" id="UP001153712">
    <property type="component" value="Chromosome 1"/>
</dbReference>
<keyword evidence="7" id="KW-1185">Reference proteome</keyword>
<protein>
    <recommendedName>
        <fullName evidence="4">ER membrane protein complex subunit 2</fullName>
    </recommendedName>
</protein>
<reference evidence="6" key="1">
    <citation type="submission" date="2022-01" db="EMBL/GenBank/DDBJ databases">
        <authorList>
            <person name="King R."/>
        </authorList>
    </citation>
    <scope>NUCLEOTIDE SEQUENCE</scope>
</reference>
<keyword evidence="2" id="KW-0677">Repeat</keyword>
<accession>A0A9N9TH24</accession>
<dbReference type="GO" id="GO:0072546">
    <property type="term" value="C:EMC complex"/>
    <property type="evidence" value="ECO:0007669"/>
    <property type="project" value="UniProtKB-UniRule"/>
</dbReference>
<comment type="function">
    <text evidence="4">Part of the endoplasmic reticulum membrane protein complex (EMC) that enables the energy-independent insertion into endoplasmic reticulum membranes of newly synthesized membrane proteins.</text>
</comment>
<feature type="domain" description="EMC2 TPR-like" evidence="5">
    <location>
        <begin position="83"/>
        <end position="190"/>
    </location>
</feature>
<gene>
    <name evidence="6" type="ORF">PHYEVI_LOCUS1134</name>
</gene>
<dbReference type="AlphaFoldDB" id="A0A9N9TH24"/>
<keyword evidence="4" id="KW-0256">Endoplasmic reticulum</keyword>
<sequence>MTDFKKDLEKLKQYRENNDRNSREVVQIWIKSLQPHKDKLGKEKHVILEQVCIAALDTFNLNIAESCIKELYVEFPNSCRVQILESMLNEANDNHSNALIILNNVIKQDPTNSSARKRKIAICKAFVKNSDAIKELTDYLKVYMADIEAWQELSELYISEFDYGKAAFCVEELILHNPHNHLLHQRYADIKYSQGGLENIEIARTYYYQSLKLNPRNMRALYGIYLTTSAMLNTQKLVSGKKKDSAQKILEWVLKEIKQKYSEKSAIEDIKQSLAALEI</sequence>
<dbReference type="Gene3D" id="1.25.40.10">
    <property type="entry name" value="Tetratricopeptide repeat domain"/>
    <property type="match status" value="1"/>
</dbReference>
<dbReference type="Pfam" id="PF22890">
    <property type="entry name" value="TPR_EMC2"/>
    <property type="match status" value="1"/>
</dbReference>
<dbReference type="InterPro" id="IPR039856">
    <property type="entry name" value="EMC2-like"/>
</dbReference>
<dbReference type="OrthoDB" id="124397at2759"/>
<evidence type="ECO:0000256" key="4">
    <source>
        <dbReference type="RuleBase" id="RU367091"/>
    </source>
</evidence>
<dbReference type="InterPro" id="IPR011990">
    <property type="entry name" value="TPR-like_helical_dom_sf"/>
</dbReference>
<dbReference type="InterPro" id="IPR055217">
    <property type="entry name" value="TPR_EMC2"/>
</dbReference>
<name>A0A9N9TH24_PHYSR</name>
<organism evidence="6 7">
    <name type="scientific">Phyllotreta striolata</name>
    <name type="common">Striped flea beetle</name>
    <name type="synonym">Crioceris striolata</name>
    <dbReference type="NCBI Taxonomy" id="444603"/>
    <lineage>
        <taxon>Eukaryota</taxon>
        <taxon>Metazoa</taxon>
        <taxon>Ecdysozoa</taxon>
        <taxon>Arthropoda</taxon>
        <taxon>Hexapoda</taxon>
        <taxon>Insecta</taxon>
        <taxon>Pterygota</taxon>
        <taxon>Neoptera</taxon>
        <taxon>Endopterygota</taxon>
        <taxon>Coleoptera</taxon>
        <taxon>Polyphaga</taxon>
        <taxon>Cucujiformia</taxon>
        <taxon>Chrysomeloidea</taxon>
        <taxon>Chrysomelidae</taxon>
        <taxon>Galerucinae</taxon>
        <taxon>Alticini</taxon>
        <taxon>Phyllotreta</taxon>
    </lineage>
</organism>
<evidence type="ECO:0000259" key="5">
    <source>
        <dbReference type="Pfam" id="PF22890"/>
    </source>
</evidence>
<comment type="subcellular location">
    <subcellularLocation>
        <location evidence="4">Endoplasmic reticulum membrane</location>
        <topology evidence="4">Peripheral membrane protein</topology>
        <orientation evidence="4">Cytoplasmic side</orientation>
    </subcellularLocation>
</comment>
<dbReference type="SUPFAM" id="SSF48452">
    <property type="entry name" value="TPR-like"/>
    <property type="match status" value="1"/>
</dbReference>
<evidence type="ECO:0000256" key="3">
    <source>
        <dbReference type="ARBA" id="ARBA00022803"/>
    </source>
</evidence>